<dbReference type="EMBL" id="CM056809">
    <property type="protein sequence ID" value="KAJ8649018.1"/>
    <property type="molecule type" value="Genomic_DNA"/>
</dbReference>
<sequence>MWLDSSTTLPDPNTLSISNFPLLPPPKPPDQQATSAATSSPVVVTISNFDPGYPLSFERYWLDLFQAPKPLHPSAYPPSTWKEGKLVMKIPSLMIKPKYSFSNSAIGRFLSKRPWLEWLQQHTQPIGTFQDPASYH</sequence>
<reference evidence="1 2" key="1">
    <citation type="journal article" date="2022" name="Hortic Res">
        <title>A haplotype resolved chromosomal level avocado genome allows analysis of novel avocado genes.</title>
        <authorList>
            <person name="Nath O."/>
            <person name="Fletcher S.J."/>
            <person name="Hayward A."/>
            <person name="Shaw L.M."/>
            <person name="Masouleh A.K."/>
            <person name="Furtado A."/>
            <person name="Henry R.J."/>
            <person name="Mitter N."/>
        </authorList>
    </citation>
    <scope>NUCLEOTIDE SEQUENCE [LARGE SCALE GENOMIC DNA]</scope>
    <source>
        <strain evidence="2">cv. Hass</strain>
    </source>
</reference>
<accession>A0ACC2MUB7</accession>
<comment type="caution">
    <text evidence="1">The sequence shown here is derived from an EMBL/GenBank/DDBJ whole genome shotgun (WGS) entry which is preliminary data.</text>
</comment>
<gene>
    <name evidence="1" type="ORF">MRB53_002041</name>
</gene>
<dbReference type="Proteomes" id="UP001234297">
    <property type="component" value="Chromosome 1"/>
</dbReference>
<evidence type="ECO:0000313" key="2">
    <source>
        <dbReference type="Proteomes" id="UP001234297"/>
    </source>
</evidence>
<protein>
    <submittedName>
        <fullName evidence="1">Uncharacterized protein</fullName>
    </submittedName>
</protein>
<proteinExistence type="predicted"/>
<name>A0ACC2MUB7_PERAE</name>
<organism evidence="1 2">
    <name type="scientific">Persea americana</name>
    <name type="common">Avocado</name>
    <dbReference type="NCBI Taxonomy" id="3435"/>
    <lineage>
        <taxon>Eukaryota</taxon>
        <taxon>Viridiplantae</taxon>
        <taxon>Streptophyta</taxon>
        <taxon>Embryophyta</taxon>
        <taxon>Tracheophyta</taxon>
        <taxon>Spermatophyta</taxon>
        <taxon>Magnoliopsida</taxon>
        <taxon>Magnoliidae</taxon>
        <taxon>Laurales</taxon>
        <taxon>Lauraceae</taxon>
        <taxon>Persea</taxon>
    </lineage>
</organism>
<keyword evidence="2" id="KW-1185">Reference proteome</keyword>
<evidence type="ECO:0000313" key="1">
    <source>
        <dbReference type="EMBL" id="KAJ8649018.1"/>
    </source>
</evidence>